<gene>
    <name evidence="3" type="ORF">H2509_20160</name>
</gene>
<comment type="caution">
    <text evidence="3">The sequence shown here is derived from an EMBL/GenBank/DDBJ whole genome shotgun (WGS) entry which is preliminary data.</text>
</comment>
<dbReference type="AlphaFoldDB" id="A0A839AKQ6"/>
<evidence type="ECO:0000256" key="1">
    <source>
        <dbReference type="ARBA" id="ARBA00038310"/>
    </source>
</evidence>
<comment type="similarity">
    <text evidence="1">Belongs to the metallo-dependent hydrolases superfamily.</text>
</comment>
<keyword evidence="3" id="KW-0378">Hydrolase</keyword>
<reference evidence="3 4" key="1">
    <citation type="submission" date="2020-07" db="EMBL/GenBank/DDBJ databases">
        <title>Stappia sp., F7233, whole genome shotgun sequencing project.</title>
        <authorList>
            <person name="Jiang S."/>
            <person name="Liu Z.W."/>
            <person name="Du Z.J."/>
        </authorList>
    </citation>
    <scope>NUCLEOTIDE SEQUENCE [LARGE SCALE GENOMIC DNA]</scope>
    <source>
        <strain evidence="3 4">F7233</strain>
    </source>
</reference>
<dbReference type="EMBL" id="JACFXV010000067">
    <property type="protein sequence ID" value="MBA5779452.1"/>
    <property type="molecule type" value="Genomic_DNA"/>
</dbReference>
<protein>
    <submittedName>
        <fullName evidence="3">Amidohydrolase family protein</fullName>
    </submittedName>
</protein>
<dbReference type="InterPro" id="IPR052350">
    <property type="entry name" value="Metallo-dep_Lactonases"/>
</dbReference>
<evidence type="ECO:0000259" key="2">
    <source>
        <dbReference type="Pfam" id="PF04909"/>
    </source>
</evidence>
<dbReference type="Pfam" id="PF04909">
    <property type="entry name" value="Amidohydro_2"/>
    <property type="match status" value="1"/>
</dbReference>
<proteinExistence type="inferred from homology"/>
<dbReference type="RefSeq" id="WP_182168271.1">
    <property type="nucleotide sequence ID" value="NZ_JACFXV010000067.1"/>
</dbReference>
<dbReference type="InterPro" id="IPR032466">
    <property type="entry name" value="Metal_Hydrolase"/>
</dbReference>
<dbReference type="SUPFAM" id="SSF51556">
    <property type="entry name" value="Metallo-dependent hydrolases"/>
    <property type="match status" value="1"/>
</dbReference>
<dbReference type="InterPro" id="IPR006680">
    <property type="entry name" value="Amidohydro-rel"/>
</dbReference>
<dbReference type="GO" id="GO:0016787">
    <property type="term" value="F:hydrolase activity"/>
    <property type="evidence" value="ECO:0007669"/>
    <property type="project" value="UniProtKB-KW"/>
</dbReference>
<sequence length="279" mass="30845">MIIDAHQHFWKVSRGDYFWMTDDVAPIRRDILPADLERFAPALGVTGSVLVQAAPTVAETDFLLDLAAKSPLVRGVVGWADLEASDLASTIDRLGRNPKLKGIRPMLQDIAETNWILRPPVLRGLELVQAAGLRFDALIQPRHLDVMLEVARRFPALPIVIDHCAKPVIRDGMDPGNRWRDGISALAEYEQIHCKLSGLATEHGPGWQTETLAPVSDHVLGAFGPQRVMWGSDWPVLELAGDYAGWLACARELTAALDEAARERVFWRTASSFYGLGDI</sequence>
<keyword evidence="4" id="KW-1185">Reference proteome</keyword>
<dbReference type="Gene3D" id="3.20.20.140">
    <property type="entry name" value="Metal-dependent hydrolases"/>
    <property type="match status" value="1"/>
</dbReference>
<dbReference type="PANTHER" id="PTHR43569">
    <property type="entry name" value="AMIDOHYDROLASE"/>
    <property type="match status" value="1"/>
</dbReference>
<name>A0A839AKQ6_9HYPH</name>
<organism evidence="3 4">
    <name type="scientific">Stappia albiluteola</name>
    <dbReference type="NCBI Taxonomy" id="2758565"/>
    <lineage>
        <taxon>Bacteria</taxon>
        <taxon>Pseudomonadati</taxon>
        <taxon>Pseudomonadota</taxon>
        <taxon>Alphaproteobacteria</taxon>
        <taxon>Hyphomicrobiales</taxon>
        <taxon>Stappiaceae</taxon>
        <taxon>Stappia</taxon>
    </lineage>
</organism>
<accession>A0A839AKQ6</accession>
<evidence type="ECO:0000313" key="4">
    <source>
        <dbReference type="Proteomes" id="UP000541109"/>
    </source>
</evidence>
<feature type="domain" description="Amidohydrolase-related" evidence="2">
    <location>
        <begin position="3"/>
        <end position="276"/>
    </location>
</feature>
<evidence type="ECO:0000313" key="3">
    <source>
        <dbReference type="EMBL" id="MBA5779452.1"/>
    </source>
</evidence>
<dbReference type="PANTHER" id="PTHR43569:SF2">
    <property type="entry name" value="AMIDOHYDROLASE-RELATED DOMAIN-CONTAINING PROTEIN"/>
    <property type="match status" value="1"/>
</dbReference>
<dbReference type="Proteomes" id="UP000541109">
    <property type="component" value="Unassembled WGS sequence"/>
</dbReference>